<gene>
    <name evidence="2" type="ORF">DI569_02670</name>
</gene>
<accession>A0A2W5L6I9</accession>
<protein>
    <recommendedName>
        <fullName evidence="1">AntA/AntB antirepressor domain-containing protein</fullName>
    </recommendedName>
</protein>
<dbReference type="EMBL" id="QFPJ01000004">
    <property type="protein sequence ID" value="PZQ23894.1"/>
    <property type="molecule type" value="Genomic_DNA"/>
</dbReference>
<evidence type="ECO:0000259" key="1">
    <source>
        <dbReference type="Pfam" id="PF08346"/>
    </source>
</evidence>
<dbReference type="Proteomes" id="UP000248597">
    <property type="component" value="Unassembled WGS sequence"/>
</dbReference>
<evidence type="ECO:0000313" key="3">
    <source>
        <dbReference type="Proteomes" id="UP000248597"/>
    </source>
</evidence>
<dbReference type="Pfam" id="PF08346">
    <property type="entry name" value="AntA"/>
    <property type="match status" value="1"/>
</dbReference>
<comment type="caution">
    <text evidence="2">The sequence shown here is derived from an EMBL/GenBank/DDBJ whole genome shotgun (WGS) entry which is preliminary data.</text>
</comment>
<organism evidence="2 3">
    <name type="scientific">Sphingopyxis macrogoltabida</name>
    <name type="common">Sphingomonas macrogoltabidus</name>
    <dbReference type="NCBI Taxonomy" id="33050"/>
    <lineage>
        <taxon>Bacteria</taxon>
        <taxon>Pseudomonadati</taxon>
        <taxon>Pseudomonadota</taxon>
        <taxon>Alphaproteobacteria</taxon>
        <taxon>Sphingomonadales</taxon>
        <taxon>Sphingomonadaceae</taxon>
        <taxon>Sphingopyxis</taxon>
    </lineage>
</organism>
<sequence length="156" mass="17396">MLSLVKGCRGRARGIRWASRFSDHTHEAAAVLPLTDDRKVDARALHGWLGIGAAFNVWMLRLLRDYGFEEGQDFRSTLNKSTGGRPRKDYLLTLDAAKEIAMIGNTARGKATRRYFIAAEKAAMQIARGEGEASAQRYLQLVRTIGQRTAAPVRYT</sequence>
<name>A0A2W5L6I9_SPHMC</name>
<proteinExistence type="predicted"/>
<feature type="domain" description="AntA/AntB antirepressor" evidence="1">
    <location>
        <begin position="40"/>
        <end position="106"/>
    </location>
</feature>
<evidence type="ECO:0000313" key="2">
    <source>
        <dbReference type="EMBL" id="PZQ23894.1"/>
    </source>
</evidence>
<dbReference type="AlphaFoldDB" id="A0A2W5L6I9"/>
<dbReference type="InterPro" id="IPR013557">
    <property type="entry name" value="AntA/B_antirep"/>
</dbReference>
<reference evidence="2 3" key="1">
    <citation type="submission" date="2017-08" db="EMBL/GenBank/DDBJ databases">
        <title>Infants hospitalized years apart are colonized by the same room-sourced microbial strains.</title>
        <authorList>
            <person name="Brooks B."/>
            <person name="Olm M.R."/>
            <person name="Firek B.A."/>
            <person name="Baker R."/>
            <person name="Thomas B.C."/>
            <person name="Morowitz M.J."/>
            <person name="Banfield J.F."/>
        </authorList>
    </citation>
    <scope>NUCLEOTIDE SEQUENCE [LARGE SCALE GENOMIC DNA]</scope>
    <source>
        <strain evidence="2">S2_005_003_R2_47</strain>
    </source>
</reference>